<dbReference type="Proteomes" id="UP000269396">
    <property type="component" value="Unassembled WGS sequence"/>
</dbReference>
<dbReference type="EMBL" id="UZAL01010978">
    <property type="protein sequence ID" value="VDP04516.1"/>
    <property type="molecule type" value="Genomic_DNA"/>
</dbReference>
<sequence>MFDYKTTPIILSTYNQDGSVEEGQGVTEIDGDILRIPDVPNEATFVESDFNLSGSWVSSTHLYYYYCHQSLFQIT</sequence>
<keyword evidence="2" id="KW-1185">Reference proteome</keyword>
<name>A0A183NQ53_9TREM</name>
<protein>
    <submittedName>
        <fullName evidence="1">Uncharacterized protein</fullName>
    </submittedName>
</protein>
<reference evidence="1 2" key="1">
    <citation type="submission" date="2018-11" db="EMBL/GenBank/DDBJ databases">
        <authorList>
            <consortium name="Pathogen Informatics"/>
        </authorList>
    </citation>
    <scope>NUCLEOTIDE SEQUENCE [LARGE SCALE GENOMIC DNA]</scope>
    <source>
        <strain>Denwood</strain>
        <strain evidence="2">Zambia</strain>
    </source>
</reference>
<evidence type="ECO:0000313" key="1">
    <source>
        <dbReference type="EMBL" id="VDP04516.1"/>
    </source>
</evidence>
<gene>
    <name evidence="1" type="ORF">SMTD_LOCUS4238</name>
</gene>
<proteinExistence type="predicted"/>
<dbReference type="STRING" id="31246.A0A183NQ53"/>
<dbReference type="AlphaFoldDB" id="A0A183NQ53"/>
<organism evidence="1 2">
    <name type="scientific">Schistosoma mattheei</name>
    <dbReference type="NCBI Taxonomy" id="31246"/>
    <lineage>
        <taxon>Eukaryota</taxon>
        <taxon>Metazoa</taxon>
        <taxon>Spiralia</taxon>
        <taxon>Lophotrochozoa</taxon>
        <taxon>Platyhelminthes</taxon>
        <taxon>Trematoda</taxon>
        <taxon>Digenea</taxon>
        <taxon>Strigeidida</taxon>
        <taxon>Schistosomatoidea</taxon>
        <taxon>Schistosomatidae</taxon>
        <taxon>Schistosoma</taxon>
    </lineage>
</organism>
<evidence type="ECO:0000313" key="2">
    <source>
        <dbReference type="Proteomes" id="UP000269396"/>
    </source>
</evidence>
<accession>A0A183NQ53</accession>